<organism evidence="1 2">
    <name type="scientific">Helianthus annuus</name>
    <name type="common">Common sunflower</name>
    <dbReference type="NCBI Taxonomy" id="4232"/>
    <lineage>
        <taxon>Eukaryota</taxon>
        <taxon>Viridiplantae</taxon>
        <taxon>Streptophyta</taxon>
        <taxon>Embryophyta</taxon>
        <taxon>Tracheophyta</taxon>
        <taxon>Spermatophyta</taxon>
        <taxon>Magnoliopsida</taxon>
        <taxon>eudicotyledons</taxon>
        <taxon>Gunneridae</taxon>
        <taxon>Pentapetalae</taxon>
        <taxon>asterids</taxon>
        <taxon>campanulids</taxon>
        <taxon>Asterales</taxon>
        <taxon>Asteraceae</taxon>
        <taxon>Asteroideae</taxon>
        <taxon>Heliantheae alliance</taxon>
        <taxon>Heliantheae</taxon>
        <taxon>Helianthus</taxon>
    </lineage>
</organism>
<dbReference type="Gramene" id="mRNA:HanXRQr2_Chr04g0182901">
    <property type="protein sequence ID" value="CDS:HanXRQr2_Chr04g0182901.1"/>
    <property type="gene ID" value="HanXRQr2_Chr04g0182901"/>
</dbReference>
<dbReference type="Proteomes" id="UP000215914">
    <property type="component" value="Unassembled WGS sequence"/>
</dbReference>
<reference evidence="1" key="2">
    <citation type="submission" date="2020-06" db="EMBL/GenBank/DDBJ databases">
        <title>Helianthus annuus Genome sequencing and assembly Release 2.</title>
        <authorList>
            <person name="Gouzy J."/>
            <person name="Langlade N."/>
            <person name="Munos S."/>
        </authorList>
    </citation>
    <scope>NUCLEOTIDE SEQUENCE</scope>
    <source>
        <tissue evidence="1">Leaves</tissue>
    </source>
</reference>
<evidence type="ECO:0000313" key="1">
    <source>
        <dbReference type="EMBL" id="KAF5811570.1"/>
    </source>
</evidence>
<accession>A0A9K3JBR0</accession>
<dbReference type="AlphaFoldDB" id="A0A9K3JBR0"/>
<name>A0A9K3JBR0_HELAN</name>
<gene>
    <name evidence="1" type="ORF">HanXRQr2_Chr04g0182901</name>
</gene>
<dbReference type="EMBL" id="MNCJ02000319">
    <property type="protein sequence ID" value="KAF5811570.1"/>
    <property type="molecule type" value="Genomic_DNA"/>
</dbReference>
<sequence length="54" mass="5639">MVVVSPIVVVAVVIRSDSEGGEVYVHKDGVGALTGSGLADELGFFLFDFVVVEI</sequence>
<comment type="caution">
    <text evidence="1">The sequence shown here is derived from an EMBL/GenBank/DDBJ whole genome shotgun (WGS) entry which is preliminary data.</text>
</comment>
<reference evidence="1" key="1">
    <citation type="journal article" date="2017" name="Nature">
        <title>The sunflower genome provides insights into oil metabolism, flowering and Asterid evolution.</title>
        <authorList>
            <person name="Badouin H."/>
            <person name="Gouzy J."/>
            <person name="Grassa C.J."/>
            <person name="Murat F."/>
            <person name="Staton S.E."/>
            <person name="Cottret L."/>
            <person name="Lelandais-Briere C."/>
            <person name="Owens G.L."/>
            <person name="Carrere S."/>
            <person name="Mayjonade B."/>
            <person name="Legrand L."/>
            <person name="Gill N."/>
            <person name="Kane N.C."/>
            <person name="Bowers J.E."/>
            <person name="Hubner S."/>
            <person name="Bellec A."/>
            <person name="Berard A."/>
            <person name="Berges H."/>
            <person name="Blanchet N."/>
            <person name="Boniface M.C."/>
            <person name="Brunel D."/>
            <person name="Catrice O."/>
            <person name="Chaidir N."/>
            <person name="Claudel C."/>
            <person name="Donnadieu C."/>
            <person name="Faraut T."/>
            <person name="Fievet G."/>
            <person name="Helmstetter N."/>
            <person name="King M."/>
            <person name="Knapp S.J."/>
            <person name="Lai Z."/>
            <person name="Le Paslier M.C."/>
            <person name="Lippi Y."/>
            <person name="Lorenzon L."/>
            <person name="Mandel J.R."/>
            <person name="Marage G."/>
            <person name="Marchand G."/>
            <person name="Marquand E."/>
            <person name="Bret-Mestries E."/>
            <person name="Morien E."/>
            <person name="Nambeesan S."/>
            <person name="Nguyen T."/>
            <person name="Pegot-Espagnet P."/>
            <person name="Pouilly N."/>
            <person name="Raftis F."/>
            <person name="Sallet E."/>
            <person name="Schiex T."/>
            <person name="Thomas J."/>
            <person name="Vandecasteele C."/>
            <person name="Vares D."/>
            <person name="Vear F."/>
            <person name="Vautrin S."/>
            <person name="Crespi M."/>
            <person name="Mangin B."/>
            <person name="Burke J.M."/>
            <person name="Salse J."/>
            <person name="Munos S."/>
            <person name="Vincourt P."/>
            <person name="Rieseberg L.H."/>
            <person name="Langlade N.B."/>
        </authorList>
    </citation>
    <scope>NUCLEOTIDE SEQUENCE</scope>
    <source>
        <tissue evidence="1">Leaves</tissue>
    </source>
</reference>
<keyword evidence="2" id="KW-1185">Reference proteome</keyword>
<proteinExistence type="predicted"/>
<protein>
    <submittedName>
        <fullName evidence="1">Uncharacterized protein</fullName>
    </submittedName>
</protein>
<evidence type="ECO:0000313" key="2">
    <source>
        <dbReference type="Proteomes" id="UP000215914"/>
    </source>
</evidence>